<dbReference type="RefSeq" id="WP_031573394.1">
    <property type="nucleotide sequence ID" value="NZ_DAMANS010000015.1"/>
</dbReference>
<dbReference type="InterPro" id="IPR012460">
    <property type="entry name" value="DUF1667"/>
</dbReference>
<dbReference type="SUPFAM" id="SSF160148">
    <property type="entry name" value="CPE0013-like"/>
    <property type="match status" value="1"/>
</dbReference>
<dbReference type="AlphaFoldDB" id="A0A1G8GXM6"/>
<dbReference type="Gene3D" id="3.10.530.10">
    <property type="entry name" value="CPE0013-like"/>
    <property type="match status" value="1"/>
</dbReference>
<gene>
    <name evidence="1" type="ORF">SAMN05421804_101401</name>
</gene>
<dbReference type="PANTHER" id="PTHR39450">
    <property type="entry name" value="MOLYBDOPTERIN OXIDOREDUCTASE, 4FE-4S CLUSTER-BINDING SUBUNIT"/>
    <property type="match status" value="1"/>
</dbReference>
<dbReference type="EMBL" id="FNDZ01000001">
    <property type="protein sequence ID" value="SDH99148.1"/>
    <property type="molecule type" value="Genomic_DNA"/>
</dbReference>
<dbReference type="Pfam" id="PF07892">
    <property type="entry name" value="DUF1667"/>
    <property type="match status" value="1"/>
</dbReference>
<evidence type="ECO:0000313" key="2">
    <source>
        <dbReference type="Proteomes" id="UP000183255"/>
    </source>
</evidence>
<organism evidence="1 2">
    <name type="scientific">Proteiniclasticum ruminis</name>
    <dbReference type="NCBI Taxonomy" id="398199"/>
    <lineage>
        <taxon>Bacteria</taxon>
        <taxon>Bacillati</taxon>
        <taxon>Bacillota</taxon>
        <taxon>Clostridia</taxon>
        <taxon>Eubacteriales</taxon>
        <taxon>Clostridiaceae</taxon>
        <taxon>Proteiniclasticum</taxon>
    </lineage>
</organism>
<evidence type="ECO:0000313" key="1">
    <source>
        <dbReference type="EMBL" id="SDH99148.1"/>
    </source>
</evidence>
<accession>A0A1G8GXM6</accession>
<dbReference type="Proteomes" id="UP000183255">
    <property type="component" value="Unassembled WGS sequence"/>
</dbReference>
<proteinExistence type="predicted"/>
<sequence length="116" mass="12535">MREMICIVCPKGCRLSVDQKPDGEIIVMGNGCNRGIPYAQKELTNPTRVITSTVKINGGIHKRLPVKTSMDIPKGLNFEVMKALATIEVTSPIKVGTVIIENILGTGANIVATRDM</sequence>
<protein>
    <submittedName>
        <fullName evidence="1">CxxC motif-containing protein</fullName>
    </submittedName>
</protein>
<dbReference type="PANTHER" id="PTHR39450:SF1">
    <property type="entry name" value="DUF1667 DOMAIN-CONTAINING PROTEIN"/>
    <property type="match status" value="1"/>
</dbReference>
<reference evidence="1 2" key="1">
    <citation type="submission" date="2016-10" db="EMBL/GenBank/DDBJ databases">
        <authorList>
            <person name="de Groot N.N."/>
        </authorList>
    </citation>
    <scope>NUCLEOTIDE SEQUENCE [LARGE SCALE GENOMIC DNA]</scope>
    <source>
        <strain evidence="1 2">CGMCC 1.5058</strain>
    </source>
</reference>
<dbReference type="InterPro" id="IPR036593">
    <property type="entry name" value="CPE0013-like_sf"/>
</dbReference>
<name>A0A1G8GXM6_9CLOT</name>